<protein>
    <recommendedName>
        <fullName evidence="6">Ferredoxin</fullName>
    </recommendedName>
</protein>
<dbReference type="GO" id="GO:0051536">
    <property type="term" value="F:iron-sulfur cluster binding"/>
    <property type="evidence" value="ECO:0007669"/>
    <property type="project" value="UniProtKB-KW"/>
</dbReference>
<name>A0A926DEV5_9FIRM</name>
<dbReference type="InterPro" id="IPR017896">
    <property type="entry name" value="4Fe4S_Fe-S-bd"/>
</dbReference>
<sequence length="63" mass="6373">MKASIDRSGCIGCGLCVNICPAVFRFADDGKAEVYADPVPAGQQANAVSAQEGCPVSVIEVSG</sequence>
<evidence type="ECO:0000256" key="1">
    <source>
        <dbReference type="ARBA" id="ARBA00022448"/>
    </source>
</evidence>
<keyword evidence="9" id="KW-1185">Reference proteome</keyword>
<evidence type="ECO:0000256" key="4">
    <source>
        <dbReference type="ARBA" id="ARBA00023004"/>
    </source>
</evidence>
<evidence type="ECO:0000256" key="5">
    <source>
        <dbReference type="ARBA" id="ARBA00023014"/>
    </source>
</evidence>
<keyword evidence="5 6" id="KW-0411">Iron-sulfur</keyword>
<evidence type="ECO:0000256" key="3">
    <source>
        <dbReference type="ARBA" id="ARBA00022982"/>
    </source>
</evidence>
<dbReference type="GO" id="GO:0005506">
    <property type="term" value="F:iron ion binding"/>
    <property type="evidence" value="ECO:0007669"/>
    <property type="project" value="UniProtKB-UniRule"/>
</dbReference>
<dbReference type="InterPro" id="IPR051269">
    <property type="entry name" value="Fe-S_cluster_ET"/>
</dbReference>
<accession>A0A926DEV5</accession>
<feature type="domain" description="4Fe-4S ferredoxin-type" evidence="7">
    <location>
        <begin position="1"/>
        <end position="29"/>
    </location>
</feature>
<dbReference type="PROSITE" id="PS00198">
    <property type="entry name" value="4FE4S_FER_1"/>
    <property type="match status" value="1"/>
</dbReference>
<dbReference type="GO" id="GO:0009055">
    <property type="term" value="F:electron transfer activity"/>
    <property type="evidence" value="ECO:0007669"/>
    <property type="project" value="UniProtKB-UniRule"/>
</dbReference>
<evidence type="ECO:0000259" key="7">
    <source>
        <dbReference type="PROSITE" id="PS51379"/>
    </source>
</evidence>
<proteinExistence type="predicted"/>
<dbReference type="InterPro" id="IPR017900">
    <property type="entry name" value="4Fe4S_Fe_S_CS"/>
</dbReference>
<reference evidence="8" key="1">
    <citation type="submission" date="2020-08" db="EMBL/GenBank/DDBJ databases">
        <title>Genome public.</title>
        <authorList>
            <person name="Liu C."/>
            <person name="Sun Q."/>
        </authorList>
    </citation>
    <scope>NUCLEOTIDE SEQUENCE</scope>
    <source>
        <strain evidence="8">BX7</strain>
    </source>
</reference>
<dbReference type="EMBL" id="JACRSP010000004">
    <property type="protein sequence ID" value="MBC8536848.1"/>
    <property type="molecule type" value="Genomic_DNA"/>
</dbReference>
<dbReference type="Proteomes" id="UP000620366">
    <property type="component" value="Unassembled WGS sequence"/>
</dbReference>
<dbReference type="PROSITE" id="PS51379">
    <property type="entry name" value="4FE4S_FER_2"/>
    <property type="match status" value="1"/>
</dbReference>
<dbReference type="PRINTS" id="PR00352">
    <property type="entry name" value="3FE4SFRDOXIN"/>
</dbReference>
<dbReference type="PANTHER" id="PTHR36923">
    <property type="entry name" value="FERREDOXIN"/>
    <property type="match status" value="1"/>
</dbReference>
<evidence type="ECO:0000256" key="6">
    <source>
        <dbReference type="RuleBase" id="RU368020"/>
    </source>
</evidence>
<keyword evidence="2 6" id="KW-0479">Metal-binding</keyword>
<dbReference type="AlphaFoldDB" id="A0A926DEV5"/>
<dbReference type="RefSeq" id="WP_249300836.1">
    <property type="nucleotide sequence ID" value="NZ_JACRSP010000004.1"/>
</dbReference>
<keyword evidence="4 6" id="KW-0408">Iron</keyword>
<dbReference type="InterPro" id="IPR001080">
    <property type="entry name" value="3Fe4S_ferredoxin"/>
</dbReference>
<organism evidence="8 9">
    <name type="scientific">Feifania hominis</name>
    <dbReference type="NCBI Taxonomy" id="2763660"/>
    <lineage>
        <taxon>Bacteria</taxon>
        <taxon>Bacillati</taxon>
        <taxon>Bacillota</taxon>
        <taxon>Clostridia</taxon>
        <taxon>Eubacteriales</taxon>
        <taxon>Feifaniaceae</taxon>
        <taxon>Feifania</taxon>
    </lineage>
</organism>
<dbReference type="Pfam" id="PF13370">
    <property type="entry name" value="Fer4_13"/>
    <property type="match status" value="1"/>
</dbReference>
<evidence type="ECO:0000313" key="9">
    <source>
        <dbReference type="Proteomes" id="UP000620366"/>
    </source>
</evidence>
<comment type="function">
    <text evidence="6">Ferredoxins are iron-sulfur proteins that transfer electrons in a wide variety of metabolic reactions.</text>
</comment>
<dbReference type="Gene3D" id="3.30.70.20">
    <property type="match status" value="1"/>
</dbReference>
<dbReference type="SUPFAM" id="SSF54862">
    <property type="entry name" value="4Fe-4S ferredoxins"/>
    <property type="match status" value="1"/>
</dbReference>
<keyword evidence="1 6" id="KW-0813">Transport</keyword>
<dbReference type="PANTHER" id="PTHR36923:SF3">
    <property type="entry name" value="FERREDOXIN"/>
    <property type="match status" value="1"/>
</dbReference>
<comment type="caution">
    <text evidence="8">The sequence shown here is derived from an EMBL/GenBank/DDBJ whole genome shotgun (WGS) entry which is preliminary data.</text>
</comment>
<evidence type="ECO:0000256" key="2">
    <source>
        <dbReference type="ARBA" id="ARBA00022723"/>
    </source>
</evidence>
<evidence type="ECO:0000313" key="8">
    <source>
        <dbReference type="EMBL" id="MBC8536848.1"/>
    </source>
</evidence>
<keyword evidence="3 6" id="KW-0249">Electron transport</keyword>
<gene>
    <name evidence="8" type="ORF">H8695_09130</name>
</gene>